<dbReference type="Proteomes" id="UP000050949">
    <property type="component" value="Unassembled WGS sequence"/>
</dbReference>
<keyword evidence="1" id="KW-0472">Membrane</keyword>
<sequence>MELKALNYDTWVFAERFVNIWLPAGLVGGLLLFTGGLLAYFHKGRARPWGIGAAILGLLTVGVSFIFLYQPSTQAYMKDFGHVTPRARVEDPTFFGYQATSGALTGIYAMVRNDDDMRQLPMYSRHAVTQKVRYAGDADGSYYFYVGDIYSPINYIGPVEKRNVAAPYLRGYRYTLKDDQYKTIGFINPVNATTMAMVIPNSLKHRPPTNDVLQNAKRLAKLDTGWTTEEK</sequence>
<gene>
    <name evidence="2" type="ORF">FC91_GL002359</name>
</gene>
<feature type="transmembrane region" description="Helical" evidence="1">
    <location>
        <begin position="20"/>
        <end position="41"/>
    </location>
</feature>
<evidence type="ECO:0000256" key="1">
    <source>
        <dbReference type="SAM" id="Phobius"/>
    </source>
</evidence>
<dbReference type="eggNOG" id="ENOG5033B9D">
    <property type="taxonomic scope" value="Bacteria"/>
</dbReference>
<dbReference type="RefSeq" id="WP_193323092.1">
    <property type="nucleotide sequence ID" value="NZ_AZFW01000042.1"/>
</dbReference>
<dbReference type="EMBL" id="AZFW01000042">
    <property type="protein sequence ID" value="KRM27772.1"/>
    <property type="molecule type" value="Genomic_DNA"/>
</dbReference>
<feature type="transmembrane region" description="Helical" evidence="1">
    <location>
        <begin position="48"/>
        <end position="69"/>
    </location>
</feature>
<evidence type="ECO:0000313" key="2">
    <source>
        <dbReference type="EMBL" id="KRM27772.1"/>
    </source>
</evidence>
<keyword evidence="1" id="KW-1133">Transmembrane helix</keyword>
<protein>
    <submittedName>
        <fullName evidence="2">Uncharacterized protein</fullName>
    </submittedName>
</protein>
<proteinExistence type="predicted"/>
<keyword evidence="1" id="KW-0812">Transmembrane</keyword>
<evidence type="ECO:0000313" key="3">
    <source>
        <dbReference type="Proteomes" id="UP000050949"/>
    </source>
</evidence>
<accession>A0A0R1XM75</accession>
<name>A0A0R1XM75_9LACO</name>
<dbReference type="AlphaFoldDB" id="A0A0R1XM75"/>
<comment type="caution">
    <text evidence="2">The sequence shown here is derived from an EMBL/GenBank/DDBJ whole genome shotgun (WGS) entry which is preliminary data.</text>
</comment>
<dbReference type="PATRIC" id="fig|1122147.4.peg.2439"/>
<organism evidence="2 3">
    <name type="scientific">Schleiferilactobacillus harbinensis DSM 16991</name>
    <dbReference type="NCBI Taxonomy" id="1122147"/>
    <lineage>
        <taxon>Bacteria</taxon>
        <taxon>Bacillati</taxon>
        <taxon>Bacillota</taxon>
        <taxon>Bacilli</taxon>
        <taxon>Lactobacillales</taxon>
        <taxon>Lactobacillaceae</taxon>
        <taxon>Schleiferilactobacillus</taxon>
    </lineage>
</organism>
<reference evidence="2 3" key="1">
    <citation type="journal article" date="2015" name="Genome Announc.">
        <title>Expanding the biotechnology potential of lactobacilli through comparative genomics of 213 strains and associated genera.</title>
        <authorList>
            <person name="Sun Z."/>
            <person name="Harris H.M."/>
            <person name="McCann A."/>
            <person name="Guo C."/>
            <person name="Argimon S."/>
            <person name="Zhang W."/>
            <person name="Yang X."/>
            <person name="Jeffery I.B."/>
            <person name="Cooney J.C."/>
            <person name="Kagawa T.F."/>
            <person name="Liu W."/>
            <person name="Song Y."/>
            <person name="Salvetti E."/>
            <person name="Wrobel A."/>
            <person name="Rasinkangas P."/>
            <person name="Parkhill J."/>
            <person name="Rea M.C."/>
            <person name="O'Sullivan O."/>
            <person name="Ritari J."/>
            <person name="Douillard F.P."/>
            <person name="Paul Ross R."/>
            <person name="Yang R."/>
            <person name="Briner A.E."/>
            <person name="Felis G.E."/>
            <person name="de Vos W.M."/>
            <person name="Barrangou R."/>
            <person name="Klaenhammer T.R."/>
            <person name="Caufield P.W."/>
            <person name="Cui Y."/>
            <person name="Zhang H."/>
            <person name="O'Toole P.W."/>
        </authorList>
    </citation>
    <scope>NUCLEOTIDE SEQUENCE [LARGE SCALE GENOMIC DNA]</scope>
    <source>
        <strain evidence="2 3">DSM 16991</strain>
    </source>
</reference>